<reference evidence="1 2" key="1">
    <citation type="submission" date="2017-02" db="EMBL/GenBank/DDBJ databases">
        <title>Genome sequence of the nitrite-oxidizing bacterium Nitrobacter vulgaris strain Ab1.</title>
        <authorList>
            <person name="Mellbye B.L."/>
            <person name="Davis E.W."/>
            <person name="Spieck E."/>
            <person name="Chang J.H."/>
            <person name="Bottomley P.J."/>
            <person name="Sayavedra-Soto L.A."/>
        </authorList>
    </citation>
    <scope>NUCLEOTIDE SEQUENCE [LARGE SCALE GENOMIC DNA]</scope>
    <source>
        <strain evidence="1 2">Ab1</strain>
    </source>
</reference>
<evidence type="ECO:0000313" key="1">
    <source>
        <dbReference type="EMBL" id="OPH83856.1"/>
    </source>
</evidence>
<proteinExistence type="predicted"/>
<evidence type="ECO:0000313" key="2">
    <source>
        <dbReference type="Proteomes" id="UP000189940"/>
    </source>
</evidence>
<organism evidence="1 2">
    <name type="scientific">Nitrobacter vulgaris</name>
    <dbReference type="NCBI Taxonomy" id="29421"/>
    <lineage>
        <taxon>Bacteria</taxon>
        <taxon>Pseudomonadati</taxon>
        <taxon>Pseudomonadota</taxon>
        <taxon>Alphaproteobacteria</taxon>
        <taxon>Hyphomicrobiales</taxon>
        <taxon>Nitrobacteraceae</taxon>
        <taxon>Nitrobacter</taxon>
    </lineage>
</organism>
<keyword evidence="2" id="KW-1185">Reference proteome</keyword>
<dbReference type="AlphaFoldDB" id="A0A1V4I0U7"/>
<protein>
    <submittedName>
        <fullName evidence="1">Uncharacterized protein</fullName>
    </submittedName>
</protein>
<name>A0A1V4I0U7_NITVU</name>
<comment type="caution">
    <text evidence="1">The sequence shown here is derived from an EMBL/GenBank/DDBJ whole genome shotgun (WGS) entry which is preliminary data.</text>
</comment>
<gene>
    <name evidence="1" type="ORF">B2M20_04935</name>
</gene>
<dbReference type="Proteomes" id="UP000189940">
    <property type="component" value="Unassembled WGS sequence"/>
</dbReference>
<dbReference type="RefSeq" id="WP_079445969.1">
    <property type="nucleotide sequence ID" value="NZ_JAVDPZ010000024.1"/>
</dbReference>
<sequence>MFERNTAAIMTSLIPEYVTAVDVLGAKGPHTIGGKEARVRNGASAGCQIDPNLLPLPPCGIYTGVSTDNGLDVAGLHSGARPCSGM</sequence>
<accession>A0A1V4I0U7</accession>
<dbReference type="EMBL" id="MWPQ01000022">
    <property type="protein sequence ID" value="OPH83856.1"/>
    <property type="molecule type" value="Genomic_DNA"/>
</dbReference>